<name>A0A9P4NKY6_9PEZI</name>
<dbReference type="Proteomes" id="UP000800235">
    <property type="component" value="Unassembled WGS sequence"/>
</dbReference>
<protein>
    <submittedName>
        <fullName evidence="1">Uncharacterized protein</fullName>
    </submittedName>
</protein>
<gene>
    <name evidence="1" type="ORF">EJ08DRAFT_382471</name>
</gene>
<accession>A0A9P4NKY6</accession>
<evidence type="ECO:0000313" key="1">
    <source>
        <dbReference type="EMBL" id="KAF2425769.1"/>
    </source>
</evidence>
<sequence>MVYITHFPSLEATPKLKGMRYNGCTFFGRWWRHNLHSALACFCIISSNASVMTLTKFSVTLLFSFVVLISTSRAFCDFTNETSSRTSDCICQRLALFSLTINVQR</sequence>
<dbReference type="AlphaFoldDB" id="A0A9P4NKY6"/>
<organism evidence="1 2">
    <name type="scientific">Tothia fuscella</name>
    <dbReference type="NCBI Taxonomy" id="1048955"/>
    <lineage>
        <taxon>Eukaryota</taxon>
        <taxon>Fungi</taxon>
        <taxon>Dikarya</taxon>
        <taxon>Ascomycota</taxon>
        <taxon>Pezizomycotina</taxon>
        <taxon>Dothideomycetes</taxon>
        <taxon>Pleosporomycetidae</taxon>
        <taxon>Venturiales</taxon>
        <taxon>Cylindrosympodiaceae</taxon>
        <taxon>Tothia</taxon>
    </lineage>
</organism>
<comment type="caution">
    <text evidence="1">The sequence shown here is derived from an EMBL/GenBank/DDBJ whole genome shotgun (WGS) entry which is preliminary data.</text>
</comment>
<reference evidence="1" key="1">
    <citation type="journal article" date="2020" name="Stud. Mycol.">
        <title>101 Dothideomycetes genomes: a test case for predicting lifestyles and emergence of pathogens.</title>
        <authorList>
            <person name="Haridas S."/>
            <person name="Albert R."/>
            <person name="Binder M."/>
            <person name="Bloem J."/>
            <person name="Labutti K."/>
            <person name="Salamov A."/>
            <person name="Andreopoulos B."/>
            <person name="Baker S."/>
            <person name="Barry K."/>
            <person name="Bills G."/>
            <person name="Bluhm B."/>
            <person name="Cannon C."/>
            <person name="Castanera R."/>
            <person name="Culley D."/>
            <person name="Daum C."/>
            <person name="Ezra D."/>
            <person name="Gonzalez J."/>
            <person name="Henrissat B."/>
            <person name="Kuo A."/>
            <person name="Liang C."/>
            <person name="Lipzen A."/>
            <person name="Lutzoni F."/>
            <person name="Magnuson J."/>
            <person name="Mondo S."/>
            <person name="Nolan M."/>
            <person name="Ohm R."/>
            <person name="Pangilinan J."/>
            <person name="Park H.-J."/>
            <person name="Ramirez L."/>
            <person name="Alfaro M."/>
            <person name="Sun H."/>
            <person name="Tritt A."/>
            <person name="Yoshinaga Y."/>
            <person name="Zwiers L.-H."/>
            <person name="Turgeon B."/>
            <person name="Goodwin S."/>
            <person name="Spatafora J."/>
            <person name="Crous P."/>
            <person name="Grigoriev I."/>
        </authorList>
    </citation>
    <scope>NUCLEOTIDE SEQUENCE</scope>
    <source>
        <strain evidence="1">CBS 130266</strain>
    </source>
</reference>
<keyword evidence="2" id="KW-1185">Reference proteome</keyword>
<proteinExistence type="predicted"/>
<evidence type="ECO:0000313" key="2">
    <source>
        <dbReference type="Proteomes" id="UP000800235"/>
    </source>
</evidence>
<dbReference type="EMBL" id="MU007067">
    <property type="protein sequence ID" value="KAF2425769.1"/>
    <property type="molecule type" value="Genomic_DNA"/>
</dbReference>